<evidence type="ECO:0000313" key="2">
    <source>
        <dbReference type="Proteomes" id="UP000054166"/>
    </source>
</evidence>
<proteinExistence type="predicted"/>
<accession>A0A0C3CFR7</accession>
<dbReference type="HOGENOM" id="CLU_2997222_0_0_1"/>
<gene>
    <name evidence="1" type="ORF">PILCRDRAFT_813545</name>
</gene>
<dbReference type="InParanoid" id="A0A0C3CFR7"/>
<name>A0A0C3CFR7_PILCF</name>
<reference evidence="1 2" key="1">
    <citation type="submission" date="2014-04" db="EMBL/GenBank/DDBJ databases">
        <authorList>
            <consortium name="DOE Joint Genome Institute"/>
            <person name="Kuo A."/>
            <person name="Tarkka M."/>
            <person name="Buscot F."/>
            <person name="Kohler A."/>
            <person name="Nagy L.G."/>
            <person name="Floudas D."/>
            <person name="Copeland A."/>
            <person name="Barry K.W."/>
            <person name="Cichocki N."/>
            <person name="Veneault-Fourrey C."/>
            <person name="LaButti K."/>
            <person name="Lindquist E.A."/>
            <person name="Lipzen A."/>
            <person name="Lundell T."/>
            <person name="Morin E."/>
            <person name="Murat C."/>
            <person name="Sun H."/>
            <person name="Tunlid A."/>
            <person name="Henrissat B."/>
            <person name="Grigoriev I.V."/>
            <person name="Hibbett D.S."/>
            <person name="Martin F."/>
            <person name="Nordberg H.P."/>
            <person name="Cantor M.N."/>
            <person name="Hua S.X."/>
        </authorList>
    </citation>
    <scope>NUCLEOTIDE SEQUENCE [LARGE SCALE GENOMIC DNA]</scope>
    <source>
        <strain evidence="1 2">F 1598</strain>
    </source>
</reference>
<organism evidence="1 2">
    <name type="scientific">Piloderma croceum (strain F 1598)</name>
    <dbReference type="NCBI Taxonomy" id="765440"/>
    <lineage>
        <taxon>Eukaryota</taxon>
        <taxon>Fungi</taxon>
        <taxon>Dikarya</taxon>
        <taxon>Basidiomycota</taxon>
        <taxon>Agaricomycotina</taxon>
        <taxon>Agaricomycetes</taxon>
        <taxon>Agaricomycetidae</taxon>
        <taxon>Atheliales</taxon>
        <taxon>Atheliaceae</taxon>
        <taxon>Piloderma</taxon>
    </lineage>
</organism>
<dbReference type="AlphaFoldDB" id="A0A0C3CFR7"/>
<evidence type="ECO:0000313" key="1">
    <source>
        <dbReference type="EMBL" id="KIM88582.1"/>
    </source>
</evidence>
<reference evidence="2" key="2">
    <citation type="submission" date="2015-01" db="EMBL/GenBank/DDBJ databases">
        <title>Evolutionary Origins and Diversification of the Mycorrhizal Mutualists.</title>
        <authorList>
            <consortium name="DOE Joint Genome Institute"/>
            <consortium name="Mycorrhizal Genomics Consortium"/>
            <person name="Kohler A."/>
            <person name="Kuo A."/>
            <person name="Nagy L.G."/>
            <person name="Floudas D."/>
            <person name="Copeland A."/>
            <person name="Barry K.W."/>
            <person name="Cichocki N."/>
            <person name="Veneault-Fourrey C."/>
            <person name="LaButti K."/>
            <person name="Lindquist E.A."/>
            <person name="Lipzen A."/>
            <person name="Lundell T."/>
            <person name="Morin E."/>
            <person name="Murat C."/>
            <person name="Riley R."/>
            <person name="Ohm R."/>
            <person name="Sun H."/>
            <person name="Tunlid A."/>
            <person name="Henrissat B."/>
            <person name="Grigoriev I.V."/>
            <person name="Hibbett D.S."/>
            <person name="Martin F."/>
        </authorList>
    </citation>
    <scope>NUCLEOTIDE SEQUENCE [LARGE SCALE GENOMIC DNA]</scope>
    <source>
        <strain evidence="2">F 1598</strain>
    </source>
</reference>
<dbReference type="EMBL" id="KN832976">
    <property type="protein sequence ID" value="KIM88582.1"/>
    <property type="molecule type" value="Genomic_DNA"/>
</dbReference>
<dbReference type="Proteomes" id="UP000054166">
    <property type="component" value="Unassembled WGS sequence"/>
</dbReference>
<sequence>MRLRPRDKLAGEKLRNRAKQELRSMEWETLDAETLEYPRGKKQRTCRLFRKTNEKNA</sequence>
<protein>
    <submittedName>
        <fullName evidence="1">Uncharacterized protein</fullName>
    </submittedName>
</protein>
<keyword evidence="2" id="KW-1185">Reference proteome</keyword>